<dbReference type="Gene3D" id="1.10.150.50">
    <property type="entry name" value="Transcription Factor, Ets-1"/>
    <property type="match status" value="1"/>
</dbReference>
<feature type="compositionally biased region" description="Acidic residues" evidence="9">
    <location>
        <begin position="1722"/>
        <end position="1738"/>
    </location>
</feature>
<evidence type="ECO:0000259" key="12">
    <source>
        <dbReference type="PROSITE" id="PS51194"/>
    </source>
</evidence>
<organism evidence="13 14">
    <name type="scientific">Exophiala oligosperma</name>
    <dbReference type="NCBI Taxonomy" id="215243"/>
    <lineage>
        <taxon>Eukaryota</taxon>
        <taxon>Fungi</taxon>
        <taxon>Dikarya</taxon>
        <taxon>Ascomycota</taxon>
        <taxon>Pezizomycotina</taxon>
        <taxon>Eurotiomycetes</taxon>
        <taxon>Chaetothyriomycetidae</taxon>
        <taxon>Chaetothyriales</taxon>
        <taxon>Herpotrichiellaceae</taxon>
        <taxon>Exophiala</taxon>
    </lineage>
</organism>
<sequence length="1873" mass="212284">MDASDDQDDDARNWTIDQVVHELCHNPTPCWSAVVQLQVMPDRKLLEDVIRQNHLDGDNLLALDMSVLRDDLGLTSFGQRRALMKIIDYLRSNSPSYQQMAFQADGMARLQSEMYVPRLVQSRTPTTLHSHAYSGLGIMPSVESRLPTHSPPLNSNIDPQAIRQPLPQTSMPPIGEGAPRSGSPHTIGASLTTIPSPSTNAREIIGKRNQPSTATETSRQVNLPHTRLIEKQPLHQEQSIITTSKKKKKKMAPTSVVQQQEVALQCTSASYLPKSAMPLQDTFYHKISSDFGDTFYRPLLDESNTFVIGGQYPTGQRLSVAYHIRHFLRQPVTKLPGNGALVKVPYQVFPLGRAYKPYSEPCFTLFKQNGDRPRVFRAQDYADLGKRGELKRSKVQLAPVSSREGPAEQKQDSQPDWTDLDYLLEKYPVEESDQVLPAYGDSSDEGELDEETWAEIEAERREKKKATKLLTADEVRAAIEETINEIKRDWRDTKLPKIQLKAYRIWRDAARKRERQQKLNYLKHEKERFEKMIKKIIKAMMDDVWHNTIEVKKQCQSLEASVHQEEEYRHYETVLSQDRAPERPTRRVLKAIRPRQQQVLEDGEELIESDPEPLSEEEDDFVVDDASEVGSIHHEPELENWNPLIPGKMRNGSGAKGHENSANHVDPDIEPQSGTYETVDTPDAQANDADIETSDDEVVTPARKRHLSRRSTPRTANSNYKLRVPPDPSSLANEDSDVDGAKFNTPARVSQPYSRREGRRKSEYVDLTFSSPDQGAHKSAVEDSTDFSVHTPELNPLPKPEPSKGSKKKEKSVSPSLTQPMYRLFDDDSDLPPIHDVEGMRHDIEWTFLERLADDCKPDKRRALAKAIYELDSETIGELKVFLKTLTAKTLTATGRKNVLVNGLVVLDNEDHEIQDVKAKYQSSAHVLILLYITFVCGQNMFDGALTKRSRDEAYNDIERASKPFFNLLADLIITFEKDDEQQQSSQRRTKKRKIDHIDSSVVFVDDSDFPPSDTSADALELENPSSAHKKQRKRKVEESQEAKTLQKSDQLRIQQQEERRQKMAEKFAQMTAEGQPILTPVNTTEPYIHLHSYIARRVKPHQLNGIQFMWREIIDDPKHQGCILAHTMGLGKTMQVISLLVTISICNRSDDPAVRSQIPVHLRKGKTLILCPATLVDNWYDELLMWTPPDLSNLGAIYKLDTSNAKMIADWSRTGGLLLISYERFRRIVGDSQKAKSHSVVSIDLEQILLDEPTLVIADEAHKLKNPRSTTNRVASQLKTTSRIALTGSPLNNHLEEYYTMVNWISPGYLGNIVQFRSKYSEPIIAGLYADSNASEKRIALKKLHVLKRDLDPKINRADISAIAKDMPPKTEFFITLPLTDIQTKAYNVYATHMSQMINQKSGNAQTASLWVWINMLAWLCHHPSIFLSKMKERADLETSRQERRDPTSGVDESYLSIEDGDLSPPDDLDDNPEIDTTGPMNEALQEVQGIMEDLIKDKDLMINPSFSYRTLAVKKLVRQIIAVGDKVLIFSHSIPTLNFLDRMLKKMKCSYCRLDGSTKLSTRQAATKAFNKEDMHQVFLISTKAGALGLNLQGANRVILFDFGFNPAWEEQAIGRAYRLNQKTPVFVYRFQAGGTFEDSLFNTSIFKTQLFGRVVDKKNPMRQATKKFAEYLAPVKDVVKEDFTECRGKDPNVLDAVIEELDFICKIVLTETFQKEDDERLNEEEQKEAEQEYQDEQLLRENPAAYHAKKRAEADNERIARQDALRRSLYVNGMPPFVAPSHGHYAASGSPNANAPTQPYPNLPPPFGRQDLDRPPVVERALAAQSGWAYDDTFREILGSTNLNTSARSLDDGDLPMSGTANWNAAPTNN</sequence>
<feature type="compositionally biased region" description="Acidic residues" evidence="9">
    <location>
        <begin position="1460"/>
        <end position="1475"/>
    </location>
</feature>
<dbReference type="Pfam" id="PF00176">
    <property type="entry name" value="SNF2-rel_dom"/>
    <property type="match status" value="1"/>
</dbReference>
<keyword evidence="7" id="KW-0238">DNA-binding</keyword>
<protein>
    <submittedName>
        <fullName evidence="13">Uncharacterized protein</fullName>
    </submittedName>
</protein>
<comment type="similarity">
    <text evidence="2">Belongs to the SNF2/RAD54 helicase family.</text>
</comment>
<feature type="compositionally biased region" description="Polar residues" evidence="9">
    <location>
        <begin position="189"/>
        <end position="199"/>
    </location>
</feature>
<keyword evidence="6" id="KW-0067">ATP-binding</keyword>
<dbReference type="OrthoDB" id="2020972at2759"/>
<dbReference type="InterPro" id="IPR000330">
    <property type="entry name" value="SNF2_N"/>
</dbReference>
<dbReference type="InterPro" id="IPR001660">
    <property type="entry name" value="SAM"/>
</dbReference>
<dbReference type="CDD" id="cd18007">
    <property type="entry name" value="DEXHc_ATRX-like"/>
    <property type="match status" value="1"/>
</dbReference>
<feature type="compositionally biased region" description="Acidic residues" evidence="9">
    <location>
        <begin position="601"/>
        <end position="617"/>
    </location>
</feature>
<feature type="domain" description="Helicase ATP-binding" evidence="11">
    <location>
        <begin position="1114"/>
        <end position="1309"/>
    </location>
</feature>
<accession>A0A0D2D7Y6</accession>
<evidence type="ECO:0000313" key="13">
    <source>
        <dbReference type="EMBL" id="KIW38495.1"/>
    </source>
</evidence>
<feature type="region of interest" description="Disordered" evidence="9">
    <location>
        <begin position="1847"/>
        <end position="1873"/>
    </location>
</feature>
<feature type="compositionally biased region" description="Basic residues" evidence="9">
    <location>
        <begin position="702"/>
        <end position="712"/>
    </location>
</feature>
<dbReference type="GO" id="GO:0003677">
    <property type="term" value="F:DNA binding"/>
    <property type="evidence" value="ECO:0007669"/>
    <property type="project" value="UniProtKB-KW"/>
</dbReference>
<dbReference type="Pfam" id="PF24580">
    <property type="entry name" value="DUF7607"/>
    <property type="match status" value="1"/>
</dbReference>
<dbReference type="InterPro" id="IPR013761">
    <property type="entry name" value="SAM/pointed_sf"/>
</dbReference>
<dbReference type="SMART" id="SM00490">
    <property type="entry name" value="HELICc"/>
    <property type="match status" value="1"/>
</dbReference>
<keyword evidence="14" id="KW-1185">Reference proteome</keyword>
<feature type="region of interest" description="Disordered" evidence="9">
    <location>
        <begin position="595"/>
        <end position="617"/>
    </location>
</feature>
<feature type="domain" description="SAM" evidence="10">
    <location>
        <begin position="31"/>
        <end position="93"/>
    </location>
</feature>
<dbReference type="GO" id="GO:0016887">
    <property type="term" value="F:ATP hydrolysis activity"/>
    <property type="evidence" value="ECO:0007669"/>
    <property type="project" value="InterPro"/>
</dbReference>
<dbReference type="STRING" id="215243.A0A0D2D7Y6"/>
<feature type="compositionally biased region" description="Acidic residues" evidence="9">
    <location>
        <begin position="689"/>
        <end position="698"/>
    </location>
</feature>
<evidence type="ECO:0000313" key="14">
    <source>
        <dbReference type="Proteomes" id="UP000053342"/>
    </source>
</evidence>
<dbReference type="GO" id="GO:0005634">
    <property type="term" value="C:nucleus"/>
    <property type="evidence" value="ECO:0007669"/>
    <property type="project" value="UniProtKB-SubCell"/>
</dbReference>
<dbReference type="SUPFAM" id="SSF47769">
    <property type="entry name" value="SAM/Pointed domain"/>
    <property type="match status" value="1"/>
</dbReference>
<evidence type="ECO:0000256" key="2">
    <source>
        <dbReference type="ARBA" id="ARBA00007025"/>
    </source>
</evidence>
<dbReference type="PROSITE" id="PS51194">
    <property type="entry name" value="HELICASE_CTER"/>
    <property type="match status" value="1"/>
</dbReference>
<dbReference type="InterPro" id="IPR014001">
    <property type="entry name" value="Helicase_ATP-bd"/>
</dbReference>
<evidence type="ECO:0000256" key="8">
    <source>
        <dbReference type="ARBA" id="ARBA00023242"/>
    </source>
</evidence>
<feature type="compositionally biased region" description="Basic and acidic residues" evidence="9">
    <location>
        <begin position="656"/>
        <end position="667"/>
    </location>
</feature>
<dbReference type="InterPro" id="IPR044574">
    <property type="entry name" value="ARIP4-like"/>
</dbReference>
<feature type="region of interest" description="Disordered" evidence="9">
    <location>
        <begin position="164"/>
        <end position="199"/>
    </location>
</feature>
<keyword evidence="3" id="KW-0547">Nucleotide-binding</keyword>
<proteinExistence type="inferred from homology"/>
<reference evidence="13 14" key="1">
    <citation type="submission" date="2015-01" db="EMBL/GenBank/DDBJ databases">
        <title>The Genome Sequence of Exophiala oligosperma CBS72588.</title>
        <authorList>
            <consortium name="The Broad Institute Genomics Platform"/>
            <person name="Cuomo C."/>
            <person name="de Hoog S."/>
            <person name="Gorbushina A."/>
            <person name="Stielow B."/>
            <person name="Teixiera M."/>
            <person name="Abouelleil A."/>
            <person name="Chapman S.B."/>
            <person name="Priest M."/>
            <person name="Young S.K."/>
            <person name="Wortman J."/>
            <person name="Nusbaum C."/>
            <person name="Birren B."/>
        </authorList>
    </citation>
    <scope>NUCLEOTIDE SEQUENCE [LARGE SCALE GENOMIC DNA]</scope>
    <source>
        <strain evidence="13 14">CBS 72588</strain>
    </source>
</reference>
<feature type="compositionally biased region" description="Low complexity" evidence="9">
    <location>
        <begin position="1007"/>
        <end position="1019"/>
    </location>
</feature>
<dbReference type="PANTHER" id="PTHR45797">
    <property type="entry name" value="RAD54-LIKE"/>
    <property type="match status" value="1"/>
</dbReference>
<dbReference type="VEuPathDB" id="FungiDB:PV06_09451"/>
<dbReference type="PROSITE" id="PS50105">
    <property type="entry name" value="SAM_DOMAIN"/>
    <property type="match status" value="1"/>
</dbReference>
<feature type="domain" description="Helicase C-terminal" evidence="12">
    <location>
        <begin position="1517"/>
        <end position="1664"/>
    </location>
</feature>
<dbReference type="GeneID" id="27361525"/>
<dbReference type="RefSeq" id="XP_016258711.1">
    <property type="nucleotide sequence ID" value="XM_016410904.1"/>
</dbReference>
<dbReference type="Gene3D" id="3.40.50.10810">
    <property type="entry name" value="Tandem AAA-ATPase domain"/>
    <property type="match status" value="1"/>
</dbReference>
<dbReference type="InterPro" id="IPR027417">
    <property type="entry name" value="P-loop_NTPase"/>
</dbReference>
<evidence type="ECO:0000256" key="7">
    <source>
        <dbReference type="ARBA" id="ARBA00023125"/>
    </source>
</evidence>
<name>A0A0D2D7Y6_9EURO</name>
<feature type="region of interest" description="Disordered" evidence="9">
    <location>
        <begin position="1007"/>
        <end position="1058"/>
    </location>
</feature>
<dbReference type="EMBL" id="KN847341">
    <property type="protein sequence ID" value="KIW38495.1"/>
    <property type="molecule type" value="Genomic_DNA"/>
</dbReference>
<dbReference type="InterPro" id="IPR049730">
    <property type="entry name" value="SNF2/RAD54-like_C"/>
</dbReference>
<dbReference type="Pfam" id="PF00271">
    <property type="entry name" value="Helicase_C"/>
    <property type="match status" value="1"/>
</dbReference>
<dbReference type="InterPro" id="IPR038718">
    <property type="entry name" value="SNF2-like_sf"/>
</dbReference>
<keyword evidence="8" id="KW-0539">Nucleus</keyword>
<dbReference type="InterPro" id="IPR056026">
    <property type="entry name" value="DUF7607"/>
</dbReference>
<feature type="region of interest" description="Disordered" evidence="9">
    <location>
        <begin position="1439"/>
        <end position="1479"/>
    </location>
</feature>
<keyword evidence="4" id="KW-0378">Hydrolase</keyword>
<dbReference type="SUPFAM" id="SSF52540">
    <property type="entry name" value="P-loop containing nucleoside triphosphate hydrolases"/>
    <property type="match status" value="2"/>
</dbReference>
<comment type="subcellular location">
    <subcellularLocation>
        <location evidence="1">Nucleus</location>
    </subcellularLocation>
</comment>
<evidence type="ECO:0000256" key="6">
    <source>
        <dbReference type="ARBA" id="ARBA00022840"/>
    </source>
</evidence>
<dbReference type="Proteomes" id="UP000053342">
    <property type="component" value="Unassembled WGS sequence"/>
</dbReference>
<feature type="region of interest" description="Disordered" evidence="9">
    <location>
        <begin position="636"/>
        <end position="825"/>
    </location>
</feature>
<dbReference type="GO" id="GO:0005524">
    <property type="term" value="F:ATP binding"/>
    <property type="evidence" value="ECO:0007669"/>
    <property type="project" value="UniProtKB-KW"/>
</dbReference>
<evidence type="ECO:0000259" key="11">
    <source>
        <dbReference type="PROSITE" id="PS51192"/>
    </source>
</evidence>
<evidence type="ECO:0000256" key="9">
    <source>
        <dbReference type="SAM" id="MobiDB-lite"/>
    </source>
</evidence>
<evidence type="ECO:0000256" key="5">
    <source>
        <dbReference type="ARBA" id="ARBA00022806"/>
    </source>
</evidence>
<feature type="compositionally biased region" description="Basic and acidic residues" evidence="9">
    <location>
        <begin position="1439"/>
        <end position="1448"/>
    </location>
</feature>
<keyword evidence="5" id="KW-0347">Helicase</keyword>
<evidence type="ECO:0000256" key="1">
    <source>
        <dbReference type="ARBA" id="ARBA00004123"/>
    </source>
</evidence>
<dbReference type="PROSITE" id="PS51192">
    <property type="entry name" value="HELICASE_ATP_BIND_1"/>
    <property type="match status" value="1"/>
</dbReference>
<evidence type="ECO:0000259" key="10">
    <source>
        <dbReference type="PROSITE" id="PS50105"/>
    </source>
</evidence>
<evidence type="ECO:0000256" key="3">
    <source>
        <dbReference type="ARBA" id="ARBA00022741"/>
    </source>
</evidence>
<dbReference type="GO" id="GO:0004386">
    <property type="term" value="F:helicase activity"/>
    <property type="evidence" value="ECO:0007669"/>
    <property type="project" value="UniProtKB-KW"/>
</dbReference>
<evidence type="ECO:0000256" key="4">
    <source>
        <dbReference type="ARBA" id="ARBA00022801"/>
    </source>
</evidence>
<dbReference type="InterPro" id="IPR001650">
    <property type="entry name" value="Helicase_C-like"/>
</dbReference>
<feature type="compositionally biased region" description="Basic and acidic residues" evidence="9">
    <location>
        <begin position="754"/>
        <end position="764"/>
    </location>
</feature>
<dbReference type="SMART" id="SM00487">
    <property type="entry name" value="DEXDc"/>
    <property type="match status" value="1"/>
</dbReference>
<dbReference type="CDD" id="cd18793">
    <property type="entry name" value="SF2_C_SNF"/>
    <property type="match status" value="1"/>
</dbReference>
<feature type="region of interest" description="Disordered" evidence="9">
    <location>
        <begin position="1719"/>
        <end position="1738"/>
    </location>
</feature>
<feature type="region of interest" description="Disordered" evidence="9">
    <location>
        <begin position="395"/>
        <end position="415"/>
    </location>
</feature>
<gene>
    <name evidence="13" type="ORF">PV06_09451</name>
</gene>
<feature type="compositionally biased region" description="Basic and acidic residues" evidence="9">
    <location>
        <begin position="1036"/>
        <end position="1058"/>
    </location>
</feature>
<feature type="compositionally biased region" description="Polar residues" evidence="9">
    <location>
        <begin position="1862"/>
        <end position="1873"/>
    </location>
</feature>
<dbReference type="Gene3D" id="3.40.50.300">
    <property type="entry name" value="P-loop containing nucleotide triphosphate hydrolases"/>
    <property type="match status" value="1"/>
</dbReference>
<dbReference type="PANTHER" id="PTHR45797:SF1">
    <property type="entry name" value="HELICASE ARIP4"/>
    <property type="match status" value="1"/>
</dbReference>
<dbReference type="HOGENOM" id="CLU_001161_0_0_1"/>